<keyword evidence="3 5" id="KW-0472">Membrane</keyword>
<dbReference type="OrthoDB" id="9772882at2"/>
<dbReference type="InterPro" id="IPR052528">
    <property type="entry name" value="Sugar_transport-like"/>
</dbReference>
<organism evidence="6 7">
    <name type="scientific">Vulgatibacter incomptus</name>
    <dbReference type="NCBI Taxonomy" id="1391653"/>
    <lineage>
        <taxon>Bacteria</taxon>
        <taxon>Pseudomonadati</taxon>
        <taxon>Myxococcota</taxon>
        <taxon>Myxococcia</taxon>
        <taxon>Myxococcales</taxon>
        <taxon>Cystobacterineae</taxon>
        <taxon>Vulgatibacteraceae</taxon>
        <taxon>Vulgatibacter</taxon>
    </lineage>
</organism>
<dbReference type="Pfam" id="PF07690">
    <property type="entry name" value="MFS_1"/>
    <property type="match status" value="1"/>
</dbReference>
<feature type="transmembrane region" description="Helical" evidence="5">
    <location>
        <begin position="102"/>
        <end position="123"/>
    </location>
</feature>
<sequence length="453" mass="47280">MEDRLADPIPAAPPIAPGDPPTEDSAGGDTDRTKRSLAYCTAEGMTAEVVTACAGGATLIAWALYLQCSPVLVAILGSLPFLAQIVQLPSALLTSRLGGRRVAIVAFTASRLSLLPLVVIPFLGAELDTKRDLLFAVAAANTLLAVVGTNAWTSWVGELVPATMRCRYFGMRSALTTLSGASVALLAGIVIQRSELLGLEPIALSGLAAVAIVAGLATAPMLRRQHEPEGARPDENGCLRLAAAASCVLRDPASKRLLAYQVAWNAAIGISSSFFALHLLTNLRMGFALVAAQAAATALVRTMATPVWGRALDRLGPKRVLVFCSFGLFVTPLVWLSPSPSVLLWVIALDALTAGTLWAGHSLSAFELPLAIAPREKRPYYLATFAAAGGLAFAAAALFGGVLAQLLPDTLFLLGKPVQNLQVLFVLSAIGRLMSAPLALRVLDPRKPAGAIA</sequence>
<dbReference type="STRING" id="1391653.AKJ08_1485"/>
<dbReference type="CDD" id="cd06174">
    <property type="entry name" value="MFS"/>
    <property type="match status" value="1"/>
</dbReference>
<keyword evidence="1 5" id="KW-0812">Transmembrane</keyword>
<dbReference type="PANTHER" id="PTHR23526">
    <property type="entry name" value="INTEGRAL MEMBRANE TRANSPORT PROTEIN-RELATED"/>
    <property type="match status" value="1"/>
</dbReference>
<feature type="transmembrane region" description="Helical" evidence="5">
    <location>
        <begin position="169"/>
        <end position="190"/>
    </location>
</feature>
<feature type="transmembrane region" description="Helical" evidence="5">
    <location>
        <begin position="342"/>
        <end position="360"/>
    </location>
</feature>
<name>A0A0K1PC39_9BACT</name>
<dbReference type="InterPro" id="IPR036259">
    <property type="entry name" value="MFS_trans_sf"/>
</dbReference>
<dbReference type="GO" id="GO:0022857">
    <property type="term" value="F:transmembrane transporter activity"/>
    <property type="evidence" value="ECO:0007669"/>
    <property type="project" value="InterPro"/>
</dbReference>
<evidence type="ECO:0000256" key="2">
    <source>
        <dbReference type="ARBA" id="ARBA00022989"/>
    </source>
</evidence>
<dbReference type="InterPro" id="IPR011701">
    <property type="entry name" value="MFS"/>
</dbReference>
<feature type="transmembrane region" description="Helical" evidence="5">
    <location>
        <begin position="380"/>
        <end position="403"/>
    </location>
</feature>
<keyword evidence="2 5" id="KW-1133">Transmembrane helix</keyword>
<evidence type="ECO:0000256" key="5">
    <source>
        <dbReference type="SAM" id="Phobius"/>
    </source>
</evidence>
<reference evidence="6 7" key="1">
    <citation type="submission" date="2015-08" db="EMBL/GenBank/DDBJ databases">
        <authorList>
            <person name="Babu N.S."/>
            <person name="Beckwith C.J."/>
            <person name="Beseler K.G."/>
            <person name="Brison A."/>
            <person name="Carone J.V."/>
            <person name="Caskin T.P."/>
            <person name="Diamond M."/>
            <person name="Durham M.E."/>
            <person name="Foxe J.M."/>
            <person name="Go M."/>
            <person name="Henderson B.A."/>
            <person name="Jones I.B."/>
            <person name="McGettigan J.A."/>
            <person name="Micheletti S.J."/>
            <person name="Nasrallah M.E."/>
            <person name="Ortiz D."/>
            <person name="Piller C.R."/>
            <person name="Privatt S.R."/>
            <person name="Schneider S.L."/>
            <person name="Sharp S."/>
            <person name="Smith T.C."/>
            <person name="Stanton J.D."/>
            <person name="Ullery H.E."/>
            <person name="Wilson R.J."/>
            <person name="Serrano M.G."/>
            <person name="Buck G."/>
            <person name="Lee V."/>
            <person name="Wang Y."/>
            <person name="Carvalho R."/>
            <person name="Voegtly L."/>
            <person name="Shi R."/>
            <person name="Duckworth R."/>
            <person name="Johnson A."/>
            <person name="Loviza R."/>
            <person name="Walstead R."/>
            <person name="Shah Z."/>
            <person name="Kiflezghi M."/>
            <person name="Wade K."/>
            <person name="Ball S.L."/>
            <person name="Bradley K.W."/>
            <person name="Asai D.J."/>
            <person name="Bowman C.A."/>
            <person name="Russell D.A."/>
            <person name="Pope W.H."/>
            <person name="Jacobs-Sera D."/>
            <person name="Hendrix R.W."/>
            <person name="Hatfull G.F."/>
        </authorList>
    </citation>
    <scope>NUCLEOTIDE SEQUENCE [LARGE SCALE GENOMIC DNA]</scope>
    <source>
        <strain evidence="6 7">DSM 27710</strain>
    </source>
</reference>
<feature type="compositionally biased region" description="Pro residues" evidence="4">
    <location>
        <begin position="10"/>
        <end position="20"/>
    </location>
</feature>
<accession>A0A0K1PC39</accession>
<feature type="transmembrane region" description="Helical" evidence="5">
    <location>
        <begin position="423"/>
        <end position="443"/>
    </location>
</feature>
<feature type="region of interest" description="Disordered" evidence="4">
    <location>
        <begin position="1"/>
        <end position="32"/>
    </location>
</feature>
<keyword evidence="7" id="KW-1185">Reference proteome</keyword>
<feature type="transmembrane region" description="Helical" evidence="5">
    <location>
        <begin position="258"/>
        <end position="280"/>
    </location>
</feature>
<feature type="transmembrane region" description="Helical" evidence="5">
    <location>
        <begin position="45"/>
        <end position="65"/>
    </location>
</feature>
<feature type="transmembrane region" description="Helical" evidence="5">
    <location>
        <begin position="202"/>
        <end position="222"/>
    </location>
</feature>
<dbReference type="RefSeq" id="WP_082342846.1">
    <property type="nucleotide sequence ID" value="NZ_CP012332.1"/>
</dbReference>
<feature type="transmembrane region" description="Helical" evidence="5">
    <location>
        <begin position="320"/>
        <end position="336"/>
    </location>
</feature>
<feature type="transmembrane region" description="Helical" evidence="5">
    <location>
        <begin position="286"/>
        <end position="308"/>
    </location>
</feature>
<evidence type="ECO:0000256" key="4">
    <source>
        <dbReference type="SAM" id="MobiDB-lite"/>
    </source>
</evidence>
<dbReference type="SUPFAM" id="SSF103473">
    <property type="entry name" value="MFS general substrate transporter"/>
    <property type="match status" value="1"/>
</dbReference>
<evidence type="ECO:0000256" key="1">
    <source>
        <dbReference type="ARBA" id="ARBA00022692"/>
    </source>
</evidence>
<gene>
    <name evidence="6" type="ORF">AKJ08_1485</name>
</gene>
<dbReference type="Gene3D" id="1.20.1250.20">
    <property type="entry name" value="MFS general substrate transporter like domains"/>
    <property type="match status" value="2"/>
</dbReference>
<feature type="transmembrane region" description="Helical" evidence="5">
    <location>
        <begin position="71"/>
        <end position="90"/>
    </location>
</feature>
<dbReference type="Proteomes" id="UP000055590">
    <property type="component" value="Chromosome"/>
</dbReference>
<proteinExistence type="predicted"/>
<protein>
    <recommendedName>
        <fullName evidence="8">MFS transporter</fullName>
    </recommendedName>
</protein>
<evidence type="ECO:0000256" key="3">
    <source>
        <dbReference type="ARBA" id="ARBA00023136"/>
    </source>
</evidence>
<dbReference type="AlphaFoldDB" id="A0A0K1PC39"/>
<dbReference type="KEGG" id="vin:AKJ08_1485"/>
<evidence type="ECO:0008006" key="8">
    <source>
        <dbReference type="Google" id="ProtNLM"/>
    </source>
</evidence>
<feature type="transmembrane region" description="Helical" evidence="5">
    <location>
        <begin position="135"/>
        <end position="157"/>
    </location>
</feature>
<dbReference type="EMBL" id="CP012332">
    <property type="protein sequence ID" value="AKU91098.1"/>
    <property type="molecule type" value="Genomic_DNA"/>
</dbReference>
<evidence type="ECO:0000313" key="6">
    <source>
        <dbReference type="EMBL" id="AKU91098.1"/>
    </source>
</evidence>
<dbReference type="PANTHER" id="PTHR23526:SF2">
    <property type="entry name" value="MAJOR FACILITATOR SUPERFAMILY (MFS) PROFILE DOMAIN-CONTAINING PROTEIN"/>
    <property type="match status" value="1"/>
</dbReference>
<evidence type="ECO:0000313" key="7">
    <source>
        <dbReference type="Proteomes" id="UP000055590"/>
    </source>
</evidence>